<evidence type="ECO:0000313" key="2">
    <source>
        <dbReference type="Proteomes" id="UP000323257"/>
    </source>
</evidence>
<dbReference type="EMBL" id="VNHS01000001">
    <property type="protein sequence ID" value="TYP79540.1"/>
    <property type="molecule type" value="Genomic_DNA"/>
</dbReference>
<comment type="caution">
    <text evidence="1">The sequence shown here is derived from an EMBL/GenBank/DDBJ whole genome shotgun (WGS) entry which is preliminary data.</text>
</comment>
<sequence length="163" mass="18494">MLVEEATKAQVDAIHQDGCRVVSVVPTRQGGRLIIYTDNGLHLFGRIVHESGGATRRYLNDLAVYVQQKKNENAYKLQYIRILGDKINQGYGTIMMNQLLRHALERGIDYIDGRMQDAGGEEHDRRLRHFYGKFGFQIGDDRELVWKPAGGAVIVSQIEPLKL</sequence>
<proteinExistence type="predicted"/>
<name>A0A5S5CIG0_9BACL</name>
<dbReference type="SUPFAM" id="SSF55729">
    <property type="entry name" value="Acyl-CoA N-acyltransferases (Nat)"/>
    <property type="match status" value="1"/>
</dbReference>
<dbReference type="AlphaFoldDB" id="A0A5S5CIG0"/>
<keyword evidence="1" id="KW-0808">Transferase</keyword>
<dbReference type="InterPro" id="IPR016181">
    <property type="entry name" value="Acyl_CoA_acyltransferase"/>
</dbReference>
<protein>
    <submittedName>
        <fullName evidence="1">Acetyltransferase (GNAT) family protein</fullName>
    </submittedName>
</protein>
<gene>
    <name evidence="1" type="ORF">BCM02_101659</name>
</gene>
<dbReference type="RefSeq" id="WP_148927588.1">
    <property type="nucleotide sequence ID" value="NZ_VNHS01000001.1"/>
</dbReference>
<dbReference type="GO" id="GO:0016740">
    <property type="term" value="F:transferase activity"/>
    <property type="evidence" value="ECO:0007669"/>
    <property type="project" value="UniProtKB-KW"/>
</dbReference>
<reference evidence="1 2" key="1">
    <citation type="submission" date="2019-07" db="EMBL/GenBank/DDBJ databases">
        <title>Genomic Encyclopedia of Type Strains, Phase III (KMG-III): the genomes of soil and plant-associated and newly described type strains.</title>
        <authorList>
            <person name="Whitman W."/>
        </authorList>
    </citation>
    <scope>NUCLEOTIDE SEQUENCE [LARGE SCALE GENOMIC DNA]</scope>
    <source>
        <strain evidence="1 2">BL24</strain>
    </source>
</reference>
<keyword evidence="2" id="KW-1185">Reference proteome</keyword>
<accession>A0A5S5CIG0</accession>
<dbReference type="Gene3D" id="3.40.630.30">
    <property type="match status" value="1"/>
</dbReference>
<organism evidence="1 2">
    <name type="scientific">Paenibacillus methanolicus</name>
    <dbReference type="NCBI Taxonomy" id="582686"/>
    <lineage>
        <taxon>Bacteria</taxon>
        <taxon>Bacillati</taxon>
        <taxon>Bacillota</taxon>
        <taxon>Bacilli</taxon>
        <taxon>Bacillales</taxon>
        <taxon>Paenibacillaceae</taxon>
        <taxon>Paenibacillus</taxon>
    </lineage>
</organism>
<dbReference type="Proteomes" id="UP000323257">
    <property type="component" value="Unassembled WGS sequence"/>
</dbReference>
<evidence type="ECO:0000313" key="1">
    <source>
        <dbReference type="EMBL" id="TYP79540.1"/>
    </source>
</evidence>
<dbReference type="OrthoDB" id="2233009at2"/>